<dbReference type="Pfam" id="PF00005">
    <property type="entry name" value="ABC_tran"/>
    <property type="match status" value="1"/>
</dbReference>
<dbReference type="EMBL" id="JBFOCI010000004">
    <property type="protein sequence ID" value="MEW9807449.1"/>
    <property type="molecule type" value="Genomic_DNA"/>
</dbReference>
<evidence type="ECO:0000313" key="10">
    <source>
        <dbReference type="Proteomes" id="UP001556196"/>
    </source>
</evidence>
<protein>
    <submittedName>
        <fullName evidence="9">Phosphonate ABC transporter ATP-binding protein</fullName>
    </submittedName>
</protein>
<evidence type="ECO:0000256" key="2">
    <source>
        <dbReference type="ARBA" id="ARBA00022448"/>
    </source>
</evidence>
<accession>A0ABV3R288</accession>
<dbReference type="Gene3D" id="3.40.50.300">
    <property type="entry name" value="P-loop containing nucleotide triphosphate hydrolases"/>
    <property type="match status" value="1"/>
</dbReference>
<dbReference type="SMART" id="SM00382">
    <property type="entry name" value="AAA"/>
    <property type="match status" value="1"/>
</dbReference>
<comment type="caution">
    <text evidence="9">The sequence shown here is derived from an EMBL/GenBank/DDBJ whole genome shotgun (WGS) entry which is preliminary data.</text>
</comment>
<evidence type="ECO:0000256" key="4">
    <source>
        <dbReference type="ARBA" id="ARBA00022741"/>
    </source>
</evidence>
<proteinExistence type="inferred from homology"/>
<evidence type="ECO:0000259" key="8">
    <source>
        <dbReference type="PROSITE" id="PS50893"/>
    </source>
</evidence>
<dbReference type="PROSITE" id="PS50893">
    <property type="entry name" value="ABC_TRANSPORTER_2"/>
    <property type="match status" value="1"/>
</dbReference>
<dbReference type="InterPro" id="IPR003439">
    <property type="entry name" value="ABC_transporter-like_ATP-bd"/>
</dbReference>
<evidence type="ECO:0000313" key="9">
    <source>
        <dbReference type="EMBL" id="MEW9807449.1"/>
    </source>
</evidence>
<evidence type="ECO:0000256" key="6">
    <source>
        <dbReference type="ARBA" id="ARBA00022967"/>
    </source>
</evidence>
<dbReference type="SUPFAM" id="SSF52540">
    <property type="entry name" value="P-loop containing nucleoside triphosphate hydrolases"/>
    <property type="match status" value="1"/>
</dbReference>
<name>A0ABV3R288_9HYPH</name>
<dbReference type="PANTHER" id="PTHR43166">
    <property type="entry name" value="AMINO ACID IMPORT ATP-BINDING PROTEIN"/>
    <property type="match status" value="1"/>
</dbReference>
<keyword evidence="7" id="KW-0472">Membrane</keyword>
<dbReference type="PANTHER" id="PTHR43166:SF6">
    <property type="entry name" value="PHOSPHONATES IMPORT ATP-BINDING PROTEIN PHNC"/>
    <property type="match status" value="1"/>
</dbReference>
<feature type="domain" description="ABC transporter" evidence="8">
    <location>
        <begin position="1"/>
        <end position="239"/>
    </location>
</feature>
<comment type="similarity">
    <text evidence="1">Belongs to the ABC transporter superfamily.</text>
</comment>
<dbReference type="InterPro" id="IPR027417">
    <property type="entry name" value="P-loop_NTPase"/>
</dbReference>
<reference evidence="9 10" key="1">
    <citation type="submission" date="2024-06" db="EMBL/GenBank/DDBJ databases">
        <authorList>
            <person name="Tuo L."/>
        </authorList>
    </citation>
    <scope>NUCLEOTIDE SEQUENCE [LARGE SCALE GENOMIC DNA]</scope>
    <source>
        <strain evidence="9 10">ZMM04-5</strain>
    </source>
</reference>
<evidence type="ECO:0000256" key="3">
    <source>
        <dbReference type="ARBA" id="ARBA00022475"/>
    </source>
</evidence>
<dbReference type="InterPro" id="IPR003593">
    <property type="entry name" value="AAA+_ATPase"/>
</dbReference>
<organism evidence="9 10">
    <name type="scientific">Mesorhizobium marinum</name>
    <dbReference type="NCBI Taxonomy" id="3228790"/>
    <lineage>
        <taxon>Bacteria</taxon>
        <taxon>Pseudomonadati</taxon>
        <taxon>Pseudomonadota</taxon>
        <taxon>Alphaproteobacteria</taxon>
        <taxon>Hyphomicrobiales</taxon>
        <taxon>Phyllobacteriaceae</taxon>
        <taxon>Mesorhizobium</taxon>
    </lineage>
</organism>
<keyword evidence="4" id="KW-0547">Nucleotide-binding</keyword>
<dbReference type="GO" id="GO:0005524">
    <property type="term" value="F:ATP binding"/>
    <property type="evidence" value="ECO:0007669"/>
    <property type="project" value="UniProtKB-KW"/>
</dbReference>
<evidence type="ECO:0000256" key="5">
    <source>
        <dbReference type="ARBA" id="ARBA00022840"/>
    </source>
</evidence>
<keyword evidence="6" id="KW-1278">Translocase</keyword>
<keyword evidence="10" id="KW-1185">Reference proteome</keyword>
<gene>
    <name evidence="9" type="ORF">ABUE31_15755</name>
</gene>
<evidence type="ECO:0000256" key="1">
    <source>
        <dbReference type="ARBA" id="ARBA00005417"/>
    </source>
</evidence>
<dbReference type="Proteomes" id="UP001556196">
    <property type="component" value="Unassembled WGS sequence"/>
</dbReference>
<keyword evidence="2" id="KW-0813">Transport</keyword>
<evidence type="ECO:0000256" key="7">
    <source>
        <dbReference type="ARBA" id="ARBA00023136"/>
    </source>
</evidence>
<keyword evidence="5 9" id="KW-0067">ATP-binding</keyword>
<keyword evidence="3" id="KW-1003">Cell membrane</keyword>
<dbReference type="PROSITE" id="PS00211">
    <property type="entry name" value="ABC_TRANSPORTER_1"/>
    <property type="match status" value="1"/>
</dbReference>
<dbReference type="InterPro" id="IPR050086">
    <property type="entry name" value="MetN_ABC_transporter-like"/>
</dbReference>
<dbReference type="InterPro" id="IPR017871">
    <property type="entry name" value="ABC_transporter-like_CS"/>
</dbReference>
<sequence>MQRYAGTSVVLDHVDLTVREGDTVALIGANGAGKSTLLKTLIGLNAVDAGSVTIFGERFHNRPSRMQTGAIRSQLGFVFQHHGLVRRQTALTNVVQGMLGVAGGWRAVHQSIAPAEWRERAMQALAEVRLADKAQSRADRLSGGQAQRVAIARALIRRPRLLIADEPAASLDPAAGHDVMRTFVDVAGATGTTLVFTTHDMDHALAYARRVVALKAGRVLLDAESRDLRPTDLEKVYRV</sequence>